<organism evidence="2 3">
    <name type="scientific">Ferviditalea candida</name>
    <dbReference type="NCBI Taxonomy" id="3108399"/>
    <lineage>
        <taxon>Bacteria</taxon>
        <taxon>Bacillati</taxon>
        <taxon>Bacillota</taxon>
        <taxon>Bacilli</taxon>
        <taxon>Bacillales</taxon>
        <taxon>Paenibacillaceae</taxon>
        <taxon>Ferviditalea</taxon>
    </lineage>
</organism>
<proteinExistence type="inferred from homology"/>
<comment type="caution">
    <text evidence="2">The sequence shown here is derived from an EMBL/GenBank/DDBJ whole genome shotgun (WGS) entry which is preliminary data.</text>
</comment>
<dbReference type="InterPro" id="IPR006660">
    <property type="entry name" value="Arsenate_reductase-like"/>
</dbReference>
<evidence type="ECO:0000313" key="3">
    <source>
        <dbReference type="Proteomes" id="UP001310386"/>
    </source>
</evidence>
<dbReference type="Gene3D" id="3.40.30.10">
    <property type="entry name" value="Glutaredoxin"/>
    <property type="match status" value="1"/>
</dbReference>
<dbReference type="RefSeq" id="WP_371753216.1">
    <property type="nucleotide sequence ID" value="NZ_JAYJLD010000005.1"/>
</dbReference>
<dbReference type="PANTHER" id="PTHR30041:SF8">
    <property type="entry name" value="PROTEIN YFFB"/>
    <property type="match status" value="1"/>
</dbReference>
<sequence>MRKVTIYQYPKCGTSRKAVKWLQEHDVEMDSIPIVESPPSAEQLAEFVRKSGLDIKKFFNTSGEVYKEMNLKDRLPELSDEQKIGLLAANGKLIKRPIVTDGNRVTVGFNEEQFEEIWGG</sequence>
<dbReference type="PANTHER" id="PTHR30041">
    <property type="entry name" value="ARSENATE REDUCTASE"/>
    <property type="match status" value="1"/>
</dbReference>
<dbReference type="SUPFAM" id="SSF52833">
    <property type="entry name" value="Thioredoxin-like"/>
    <property type="match status" value="1"/>
</dbReference>
<dbReference type="NCBIfam" id="TIGR01617">
    <property type="entry name" value="arsC_related"/>
    <property type="match status" value="1"/>
</dbReference>
<gene>
    <name evidence="2" type="ORF">VF724_05445</name>
</gene>
<dbReference type="InterPro" id="IPR006504">
    <property type="entry name" value="Tscrpt_reg_Spx/MgsR"/>
</dbReference>
<reference evidence="2" key="1">
    <citation type="submission" date="2023-12" db="EMBL/GenBank/DDBJ databases">
        <title>Fervidustalea candida gen. nov., sp. nov., a novel member of the family Paenibacillaceae isolated from a geothermal area.</title>
        <authorList>
            <person name="Li W.-J."/>
            <person name="Jiao J.-Y."/>
            <person name="Chen Y."/>
        </authorList>
    </citation>
    <scope>NUCLEOTIDE SEQUENCE</scope>
    <source>
        <strain evidence="2">SYSU GA230002</strain>
    </source>
</reference>
<accession>A0ABU5ZFX5</accession>
<name>A0ABU5ZFX5_9BACL</name>
<evidence type="ECO:0000256" key="1">
    <source>
        <dbReference type="PROSITE-ProRule" id="PRU01282"/>
    </source>
</evidence>
<comment type="similarity">
    <text evidence="1">Belongs to the ArsC family.</text>
</comment>
<dbReference type="Pfam" id="PF03960">
    <property type="entry name" value="ArsC"/>
    <property type="match status" value="1"/>
</dbReference>
<dbReference type="CDD" id="cd03036">
    <property type="entry name" value="ArsC_like"/>
    <property type="match status" value="1"/>
</dbReference>
<protein>
    <submittedName>
        <fullName evidence="2">Arsenate reductase family protein</fullName>
    </submittedName>
</protein>
<dbReference type="Proteomes" id="UP001310386">
    <property type="component" value="Unassembled WGS sequence"/>
</dbReference>
<dbReference type="PROSITE" id="PS51353">
    <property type="entry name" value="ARSC"/>
    <property type="match status" value="1"/>
</dbReference>
<dbReference type="EMBL" id="JAYJLD010000005">
    <property type="protein sequence ID" value="MEB3101103.1"/>
    <property type="molecule type" value="Genomic_DNA"/>
</dbReference>
<dbReference type="InterPro" id="IPR036249">
    <property type="entry name" value="Thioredoxin-like_sf"/>
</dbReference>
<keyword evidence="3" id="KW-1185">Reference proteome</keyword>
<evidence type="ECO:0000313" key="2">
    <source>
        <dbReference type="EMBL" id="MEB3101103.1"/>
    </source>
</evidence>